<evidence type="ECO:0000256" key="2">
    <source>
        <dbReference type="ARBA" id="ARBA00022898"/>
    </source>
</evidence>
<feature type="domain" description="Tryptophan synthase beta chain-like PALP" evidence="3">
    <location>
        <begin position="12"/>
        <end position="302"/>
    </location>
</feature>
<accession>A0A1M6KGJ2</accession>
<dbReference type="EMBL" id="FQZG01000059">
    <property type="protein sequence ID" value="SHJ58065.1"/>
    <property type="molecule type" value="Genomic_DNA"/>
</dbReference>
<evidence type="ECO:0000259" key="3">
    <source>
        <dbReference type="Pfam" id="PF00291"/>
    </source>
</evidence>
<protein>
    <submittedName>
        <fullName evidence="4">Cysteine synthase A</fullName>
    </submittedName>
</protein>
<dbReference type="STRING" id="1123357.SAMN02745244_02821"/>
<dbReference type="GO" id="GO:1901605">
    <property type="term" value="P:alpha-amino acid metabolic process"/>
    <property type="evidence" value="ECO:0007669"/>
    <property type="project" value="UniProtKB-ARBA"/>
</dbReference>
<keyword evidence="5" id="KW-1185">Reference proteome</keyword>
<evidence type="ECO:0000256" key="1">
    <source>
        <dbReference type="ARBA" id="ARBA00001933"/>
    </source>
</evidence>
<dbReference type="Proteomes" id="UP000184512">
    <property type="component" value="Unassembled WGS sequence"/>
</dbReference>
<proteinExistence type="predicted"/>
<dbReference type="InterPro" id="IPR050214">
    <property type="entry name" value="Cys_Synth/Cystath_Beta-Synth"/>
</dbReference>
<dbReference type="InterPro" id="IPR001926">
    <property type="entry name" value="TrpB-like_PALP"/>
</dbReference>
<dbReference type="PANTHER" id="PTHR10314">
    <property type="entry name" value="CYSTATHIONINE BETA-SYNTHASE"/>
    <property type="match status" value="1"/>
</dbReference>
<organism evidence="4 5">
    <name type="scientific">Tessaracoccus bendigoensis DSM 12906</name>
    <dbReference type="NCBI Taxonomy" id="1123357"/>
    <lineage>
        <taxon>Bacteria</taxon>
        <taxon>Bacillati</taxon>
        <taxon>Actinomycetota</taxon>
        <taxon>Actinomycetes</taxon>
        <taxon>Propionibacteriales</taxon>
        <taxon>Propionibacteriaceae</taxon>
        <taxon>Tessaracoccus</taxon>
    </lineage>
</organism>
<name>A0A1M6KGJ2_9ACTN</name>
<dbReference type="Gene3D" id="3.40.50.1100">
    <property type="match status" value="2"/>
</dbReference>
<reference evidence="4 5" key="1">
    <citation type="submission" date="2016-11" db="EMBL/GenBank/DDBJ databases">
        <authorList>
            <person name="Jaros S."/>
            <person name="Januszkiewicz K."/>
            <person name="Wedrychowicz H."/>
        </authorList>
    </citation>
    <scope>NUCLEOTIDE SEQUENCE [LARGE SCALE GENOMIC DNA]</scope>
    <source>
        <strain evidence="4 5">DSM 12906</strain>
    </source>
</reference>
<sequence length="319" mass="33631">MSRGVIDSSLATIGDTPVVRLHRIVPDGSAQVLVKIEAGNPTGSYKDRMALAIIEEAERSGALRPGQRVVEYSGGSTGSSLAYVCAVKGYPCTIVSSDTFAQEKLQTMRAFGAEVVIVPSDHGLITPGLFERMRHAVDRIVDEESAYWTDQFHNTDALIGYDVLGHELLQQTERSGIVIDAFCAAVGTAGMLAGVSRTLKAALPEVSVTALEPTTSPMVSAGHAGPHHVEGIATGIVPPLLPSDLYDRVLTVDEQSARELAVPLARDEGVFTGTSSAFNIAGALHLAKEFGPGRTVATVACDTGLKYLAGDLYRAGIDQ</sequence>
<gene>
    <name evidence="4" type="ORF">SAMN02745244_02821</name>
</gene>
<comment type="cofactor">
    <cofactor evidence="1">
        <name>pyridoxal 5'-phosphate</name>
        <dbReference type="ChEBI" id="CHEBI:597326"/>
    </cofactor>
</comment>
<dbReference type="OrthoDB" id="9805733at2"/>
<dbReference type="SUPFAM" id="SSF53686">
    <property type="entry name" value="Tryptophan synthase beta subunit-like PLP-dependent enzymes"/>
    <property type="match status" value="1"/>
</dbReference>
<dbReference type="CDD" id="cd01561">
    <property type="entry name" value="CBS_like"/>
    <property type="match status" value="1"/>
</dbReference>
<dbReference type="RefSeq" id="WP_073189412.1">
    <property type="nucleotide sequence ID" value="NZ_FQZG01000059.1"/>
</dbReference>
<dbReference type="InterPro" id="IPR036052">
    <property type="entry name" value="TrpB-like_PALP_sf"/>
</dbReference>
<evidence type="ECO:0000313" key="4">
    <source>
        <dbReference type="EMBL" id="SHJ58065.1"/>
    </source>
</evidence>
<keyword evidence="2" id="KW-0663">Pyridoxal phosphate</keyword>
<evidence type="ECO:0000313" key="5">
    <source>
        <dbReference type="Proteomes" id="UP000184512"/>
    </source>
</evidence>
<dbReference type="Pfam" id="PF00291">
    <property type="entry name" value="PALP"/>
    <property type="match status" value="1"/>
</dbReference>
<dbReference type="AlphaFoldDB" id="A0A1M6KGJ2"/>